<dbReference type="EMBL" id="CAJVPZ010051678">
    <property type="protein sequence ID" value="CAG8779447.1"/>
    <property type="molecule type" value="Genomic_DNA"/>
</dbReference>
<dbReference type="Proteomes" id="UP000789396">
    <property type="component" value="Unassembled WGS sequence"/>
</dbReference>
<proteinExistence type="predicted"/>
<organism evidence="2 3">
    <name type="scientific">Racocetra fulgida</name>
    <dbReference type="NCBI Taxonomy" id="60492"/>
    <lineage>
        <taxon>Eukaryota</taxon>
        <taxon>Fungi</taxon>
        <taxon>Fungi incertae sedis</taxon>
        <taxon>Mucoromycota</taxon>
        <taxon>Glomeromycotina</taxon>
        <taxon>Glomeromycetes</taxon>
        <taxon>Diversisporales</taxon>
        <taxon>Gigasporaceae</taxon>
        <taxon>Racocetra</taxon>
    </lineage>
</organism>
<name>A0A9N9P1I5_9GLOM</name>
<reference evidence="2" key="1">
    <citation type="submission" date="2021-06" db="EMBL/GenBank/DDBJ databases">
        <authorList>
            <person name="Kallberg Y."/>
            <person name="Tangrot J."/>
            <person name="Rosling A."/>
        </authorList>
    </citation>
    <scope>NUCLEOTIDE SEQUENCE</scope>
    <source>
        <strain evidence="2">IN212</strain>
    </source>
</reference>
<accession>A0A9N9P1I5</accession>
<sequence length="139" mass="15335">TINDQNASSTKDKKSIITDSTSEPIHSSTQLQKSKSKYIFESLTESVLSITSSQQDIVDDDLASVLKFIETIYKKNVAPTISHKQKKEQGLIQEISAGDSQDDAFTSTQDYDSISSEYATEILLTLACDAEYESIKAKV</sequence>
<dbReference type="AlphaFoldDB" id="A0A9N9P1I5"/>
<feature type="non-terminal residue" evidence="2">
    <location>
        <position position="139"/>
    </location>
</feature>
<dbReference type="OrthoDB" id="2421501at2759"/>
<evidence type="ECO:0000313" key="2">
    <source>
        <dbReference type="EMBL" id="CAG8779447.1"/>
    </source>
</evidence>
<gene>
    <name evidence="2" type="ORF">RFULGI_LOCUS15679</name>
</gene>
<evidence type="ECO:0000256" key="1">
    <source>
        <dbReference type="SAM" id="MobiDB-lite"/>
    </source>
</evidence>
<feature type="region of interest" description="Disordered" evidence="1">
    <location>
        <begin position="1"/>
        <end position="29"/>
    </location>
</feature>
<evidence type="ECO:0000313" key="3">
    <source>
        <dbReference type="Proteomes" id="UP000789396"/>
    </source>
</evidence>
<protein>
    <submittedName>
        <fullName evidence="2">16158_t:CDS:1</fullName>
    </submittedName>
</protein>
<comment type="caution">
    <text evidence="2">The sequence shown here is derived from an EMBL/GenBank/DDBJ whole genome shotgun (WGS) entry which is preliminary data.</text>
</comment>
<keyword evidence="3" id="KW-1185">Reference proteome</keyword>
<feature type="compositionally biased region" description="Polar residues" evidence="1">
    <location>
        <begin position="17"/>
        <end position="29"/>
    </location>
</feature>
<feature type="non-terminal residue" evidence="2">
    <location>
        <position position="1"/>
    </location>
</feature>